<sequence length="524" mass="60266">MRNFSTCEDVMEQINSKQKLLGKEHISAILPTEPTARRSMKSFHHRSTSVQNHNPLDPYGYAREIVGHVLQVSKEDTADILQMANGVDNLFMQQCTVPTTQKDVQNSAEELLTILEPENSTRKRKMNMESTEMIKDVQEMWMDTSSMCPKRNMLAHSYRPSWYQRSTPRTRSMRCSMESVEPKRSKKEMRQDIAKIQHGTDKHQPASIDRHHPRSIDDGPKNSHPMKSQPDFHTRAEIDQLVEEIYGTLETTEERLDRRLEIQSYIARRLEASTSIDRRNNKSTDILRQKLVDDPTNRGRLVPKVTSDMSDTQPKERRSQLTVGVKIVFRRCESRNVEERISLDEVSIVSEDHLNRGHYAPGLSAPVSYPRLSELTPHYHQLVELALGLVQLPVHSPSSLKLPFTSSWLSLSFLIPLTLSLSHDTLVLRSDDLTEYRAILVEEDKLLHHSSWKRNAPSIDKTVSTSIDTQPHQRNRKRASTDIAYYPSIDTGVDHVREGDYSIGSWADDHHHESYAVETTIHEQ</sequence>
<dbReference type="EMBL" id="QGKX02001347">
    <property type="protein sequence ID" value="KAF3526137.1"/>
    <property type="molecule type" value="Genomic_DNA"/>
</dbReference>
<protein>
    <submittedName>
        <fullName evidence="2">Uncharacterized protein</fullName>
    </submittedName>
</protein>
<dbReference type="AlphaFoldDB" id="A0A8S9PU32"/>
<proteinExistence type="predicted"/>
<feature type="region of interest" description="Disordered" evidence="1">
    <location>
        <begin position="169"/>
        <end position="229"/>
    </location>
</feature>
<evidence type="ECO:0000256" key="1">
    <source>
        <dbReference type="SAM" id="MobiDB-lite"/>
    </source>
</evidence>
<evidence type="ECO:0000313" key="2">
    <source>
        <dbReference type="EMBL" id="KAF3526137.1"/>
    </source>
</evidence>
<feature type="compositionally biased region" description="Basic and acidic residues" evidence="1">
    <location>
        <begin position="180"/>
        <end position="221"/>
    </location>
</feature>
<reference evidence="2" key="1">
    <citation type="submission" date="2019-12" db="EMBL/GenBank/DDBJ databases">
        <title>Genome sequencing and annotation of Brassica cretica.</title>
        <authorList>
            <person name="Studholme D.J."/>
            <person name="Sarris P."/>
        </authorList>
    </citation>
    <scope>NUCLEOTIDE SEQUENCE</scope>
    <source>
        <strain evidence="2">PFS-109/04</strain>
        <tissue evidence="2">Leaf</tissue>
    </source>
</reference>
<accession>A0A8S9PU32</accession>
<comment type="caution">
    <text evidence="2">The sequence shown here is derived from an EMBL/GenBank/DDBJ whole genome shotgun (WGS) entry which is preliminary data.</text>
</comment>
<gene>
    <name evidence="2" type="ORF">F2Q69_00047789</name>
</gene>
<organism evidence="2 3">
    <name type="scientific">Brassica cretica</name>
    <name type="common">Mustard</name>
    <dbReference type="NCBI Taxonomy" id="69181"/>
    <lineage>
        <taxon>Eukaryota</taxon>
        <taxon>Viridiplantae</taxon>
        <taxon>Streptophyta</taxon>
        <taxon>Embryophyta</taxon>
        <taxon>Tracheophyta</taxon>
        <taxon>Spermatophyta</taxon>
        <taxon>Magnoliopsida</taxon>
        <taxon>eudicotyledons</taxon>
        <taxon>Gunneridae</taxon>
        <taxon>Pentapetalae</taxon>
        <taxon>rosids</taxon>
        <taxon>malvids</taxon>
        <taxon>Brassicales</taxon>
        <taxon>Brassicaceae</taxon>
        <taxon>Brassiceae</taxon>
        <taxon>Brassica</taxon>
    </lineage>
</organism>
<evidence type="ECO:0000313" key="3">
    <source>
        <dbReference type="Proteomes" id="UP000712600"/>
    </source>
</evidence>
<name>A0A8S9PU32_BRACR</name>
<dbReference type="Proteomes" id="UP000712600">
    <property type="component" value="Unassembled WGS sequence"/>
</dbReference>